<dbReference type="PROSITE" id="PS50887">
    <property type="entry name" value="GGDEF"/>
    <property type="match status" value="1"/>
</dbReference>
<evidence type="ECO:0000313" key="3">
    <source>
        <dbReference type="Proteomes" id="UP001231109"/>
    </source>
</evidence>
<sequence length="240" mass="26725">MNEPQYTNLHALRHVTLQLNYEALSAEMIRMRCEVLLQHNIWYQQQQQLQQDKALLAVALLQAGAMNACTQTKLQQLAHDSQCDVLTQTLNRGIMLDRITHAISVAKRQHSQFALLFIDLDKFKPINDQYGHDAGDSVLQQVSSRLTDAIRDSDAVSRHGGDEFLLLLNDIKNSQDVRLFTDKLVKALAQPYVLAHGNVTVLASIGVALFPEHADTAKTLISYADAAMYRAKQQGGGCAC</sequence>
<dbReference type="InterPro" id="IPR043128">
    <property type="entry name" value="Rev_trsase/Diguanyl_cyclase"/>
</dbReference>
<dbReference type="Pfam" id="PF00990">
    <property type="entry name" value="GGDEF"/>
    <property type="match status" value="1"/>
</dbReference>
<evidence type="ECO:0000313" key="2">
    <source>
        <dbReference type="EMBL" id="MDP5137075.1"/>
    </source>
</evidence>
<name>A0ABT9I109_9GAMM</name>
<protein>
    <submittedName>
        <fullName evidence="2">GGDEF domain-containing protein</fullName>
    </submittedName>
</protein>
<dbReference type="Gene3D" id="3.30.70.270">
    <property type="match status" value="1"/>
</dbReference>
<organism evidence="2 3">
    <name type="scientific">Rheinheimera baltica</name>
    <dbReference type="NCBI Taxonomy" id="67576"/>
    <lineage>
        <taxon>Bacteria</taxon>
        <taxon>Pseudomonadati</taxon>
        <taxon>Pseudomonadota</taxon>
        <taxon>Gammaproteobacteria</taxon>
        <taxon>Chromatiales</taxon>
        <taxon>Chromatiaceae</taxon>
        <taxon>Rheinheimera</taxon>
    </lineage>
</organism>
<dbReference type="Proteomes" id="UP001231109">
    <property type="component" value="Unassembled WGS sequence"/>
</dbReference>
<feature type="domain" description="GGDEF" evidence="1">
    <location>
        <begin position="111"/>
        <end position="240"/>
    </location>
</feature>
<dbReference type="InterPro" id="IPR052163">
    <property type="entry name" value="DGC-Regulatory_Protein"/>
</dbReference>
<dbReference type="InterPro" id="IPR000160">
    <property type="entry name" value="GGDEF_dom"/>
</dbReference>
<dbReference type="PANTHER" id="PTHR46663">
    <property type="entry name" value="DIGUANYLATE CYCLASE DGCT-RELATED"/>
    <property type="match status" value="1"/>
</dbReference>
<dbReference type="SMART" id="SM00267">
    <property type="entry name" value="GGDEF"/>
    <property type="match status" value="1"/>
</dbReference>
<comment type="caution">
    <text evidence="2">The sequence shown here is derived from an EMBL/GenBank/DDBJ whole genome shotgun (WGS) entry which is preliminary data.</text>
</comment>
<dbReference type="CDD" id="cd01949">
    <property type="entry name" value="GGDEF"/>
    <property type="match status" value="1"/>
</dbReference>
<reference evidence="2 3" key="1">
    <citation type="submission" date="2022-11" db="EMBL/GenBank/DDBJ databases">
        <title>Viruses from the air-sea interface of a natural surface slick.</title>
        <authorList>
            <person name="Rahlff J."/>
            <person name="Holmfeldt K."/>
        </authorList>
    </citation>
    <scope>NUCLEOTIDE SEQUENCE [LARGE SCALE GENOMIC DNA]</scope>
    <source>
        <strain evidence="2 3">SMS4</strain>
    </source>
</reference>
<evidence type="ECO:0000259" key="1">
    <source>
        <dbReference type="PROSITE" id="PS50887"/>
    </source>
</evidence>
<dbReference type="InterPro" id="IPR029787">
    <property type="entry name" value="Nucleotide_cyclase"/>
</dbReference>
<dbReference type="EMBL" id="JAPJDZ010000037">
    <property type="protein sequence ID" value="MDP5137075.1"/>
    <property type="molecule type" value="Genomic_DNA"/>
</dbReference>
<dbReference type="RefSeq" id="WP_051219864.1">
    <property type="nucleotide sequence ID" value="NZ_JAPJDY010000003.1"/>
</dbReference>
<dbReference type="SUPFAM" id="SSF55073">
    <property type="entry name" value="Nucleotide cyclase"/>
    <property type="match status" value="1"/>
</dbReference>
<gene>
    <name evidence="2" type="ORF">ORJ04_14060</name>
</gene>
<keyword evidence="3" id="KW-1185">Reference proteome</keyword>
<dbReference type="NCBIfam" id="TIGR00254">
    <property type="entry name" value="GGDEF"/>
    <property type="match status" value="1"/>
</dbReference>
<dbReference type="PANTHER" id="PTHR46663:SF2">
    <property type="entry name" value="GGDEF DOMAIN-CONTAINING PROTEIN"/>
    <property type="match status" value="1"/>
</dbReference>
<proteinExistence type="predicted"/>
<accession>A0ABT9I109</accession>